<keyword evidence="2" id="KW-1185">Reference proteome</keyword>
<sequence length="130" mass="14206">MMMAKTPGPKMLQHPAMCNTAGAAFYATHLQYGRRGVATTFPAAKTWLWLIVLVACPGHGVAESVCTHALQFSAHKIALLLLHINFLKQRVGGGDCRFVFPKWPTKRALVLAVVLLLLLGAEHGTDFLQQ</sequence>
<gene>
    <name evidence="1" type="ORF">QAD02_000677</name>
</gene>
<evidence type="ECO:0000313" key="2">
    <source>
        <dbReference type="Proteomes" id="UP001239111"/>
    </source>
</evidence>
<accession>A0ACC2NER3</accession>
<reference evidence="1" key="1">
    <citation type="submission" date="2023-04" db="EMBL/GenBank/DDBJ databases">
        <title>A chromosome-level genome assembly of the parasitoid wasp Eretmocerus hayati.</title>
        <authorList>
            <person name="Zhong Y."/>
            <person name="Liu S."/>
            <person name="Liu Y."/>
        </authorList>
    </citation>
    <scope>NUCLEOTIDE SEQUENCE</scope>
    <source>
        <strain evidence="1">ZJU_SS_LIU_2023</strain>
    </source>
</reference>
<dbReference type="Proteomes" id="UP001239111">
    <property type="component" value="Chromosome 3"/>
</dbReference>
<proteinExistence type="predicted"/>
<comment type="caution">
    <text evidence="1">The sequence shown here is derived from an EMBL/GenBank/DDBJ whole genome shotgun (WGS) entry which is preliminary data.</text>
</comment>
<name>A0ACC2NER3_9HYME</name>
<evidence type="ECO:0000313" key="1">
    <source>
        <dbReference type="EMBL" id="KAJ8669418.1"/>
    </source>
</evidence>
<organism evidence="1 2">
    <name type="scientific">Eretmocerus hayati</name>
    <dbReference type="NCBI Taxonomy" id="131215"/>
    <lineage>
        <taxon>Eukaryota</taxon>
        <taxon>Metazoa</taxon>
        <taxon>Ecdysozoa</taxon>
        <taxon>Arthropoda</taxon>
        <taxon>Hexapoda</taxon>
        <taxon>Insecta</taxon>
        <taxon>Pterygota</taxon>
        <taxon>Neoptera</taxon>
        <taxon>Endopterygota</taxon>
        <taxon>Hymenoptera</taxon>
        <taxon>Apocrita</taxon>
        <taxon>Proctotrupomorpha</taxon>
        <taxon>Chalcidoidea</taxon>
        <taxon>Aphelinidae</taxon>
        <taxon>Aphelininae</taxon>
        <taxon>Eretmocerus</taxon>
    </lineage>
</organism>
<dbReference type="EMBL" id="CM056743">
    <property type="protein sequence ID" value="KAJ8669418.1"/>
    <property type="molecule type" value="Genomic_DNA"/>
</dbReference>
<protein>
    <submittedName>
        <fullName evidence="1">Uncharacterized protein</fullName>
    </submittedName>
</protein>